<dbReference type="Pfam" id="PF19583">
    <property type="entry name" value="ODP"/>
    <property type="match status" value="1"/>
</dbReference>
<gene>
    <name evidence="7" type="ORF">VB738_01115</name>
</gene>
<dbReference type="PANTHER" id="PTHR32145">
    <property type="entry name" value="DIFLAVIN FLAVOPROTEIN A 2-RELATED"/>
    <property type="match status" value="1"/>
</dbReference>
<dbReference type="InterPro" id="IPR002563">
    <property type="entry name" value="Flavin_Rdtase-like_dom"/>
</dbReference>
<dbReference type="Proteomes" id="UP001304461">
    <property type="component" value="Unassembled WGS sequence"/>
</dbReference>
<feature type="domain" description="Flavin reductase like" evidence="6">
    <location>
        <begin position="441"/>
        <end position="595"/>
    </location>
</feature>
<dbReference type="EMBL" id="JAYGHX010000001">
    <property type="protein sequence ID" value="MEA5389849.1"/>
    <property type="molecule type" value="Genomic_DNA"/>
</dbReference>
<evidence type="ECO:0000256" key="1">
    <source>
        <dbReference type="ARBA" id="ARBA00022448"/>
    </source>
</evidence>
<accession>A0ABU5RQ05</accession>
<dbReference type="SUPFAM" id="SSF56281">
    <property type="entry name" value="Metallo-hydrolase/oxidoreductase"/>
    <property type="match status" value="1"/>
</dbReference>
<comment type="caution">
    <text evidence="7">The sequence shown here is derived from an EMBL/GenBank/DDBJ whole genome shotgun (WGS) entry which is preliminary data.</text>
</comment>
<dbReference type="SMART" id="SM00849">
    <property type="entry name" value="Lactamase_B"/>
    <property type="match status" value="1"/>
</dbReference>
<keyword evidence="3" id="KW-0249">Electron transport</keyword>
<dbReference type="RefSeq" id="WP_323303980.1">
    <property type="nucleotide sequence ID" value="NZ_JAYGHX010000001.1"/>
</dbReference>
<dbReference type="InterPro" id="IPR036866">
    <property type="entry name" value="RibonucZ/Hydroxyglut_hydro"/>
</dbReference>
<dbReference type="InterPro" id="IPR045761">
    <property type="entry name" value="ODP_dom"/>
</dbReference>
<dbReference type="Gene3D" id="3.40.50.360">
    <property type="match status" value="1"/>
</dbReference>
<sequence length="595" mass="64661">MSSSTASAPTTLPSPAEAAASRLSLQCEPIAADTTAIRSLDWDRSRFDIEFGLRNGTTYNAFLVRGERTALVDTSHAKFRDTWIPLLEGLIEPTAIDHLIVSHTEPDHSGLIGDLIDRHPDIEIVGSKVAIQFLQDQVHRPFRSRAVKSGDELDLGVHPDSGVGHRFSFLSAPNLHWPDTIFSFDHGTGILYTCDAFGLHYCSDDLFDVDPGAIAPDFRFYYDCLMAPNARSVLQALKRMDGLPEINTIAVGHGPLLREHLPLWVGDYRDWSGQRSAGEAYAAICYLSQYGFCDRLSQAIARGVGKASGQVQLVDLRATDPQELAALIGEASAVVVPTWPASPDADLQTAIGTLLAALHPKQWVGCYDAFGGNDEPIDTLVGQLRNLGQKWAFEPLRIRQVPGGADYQRCEEAGTDLGQLLTKEKTIAAMKALDGDLDKALGRLSGGLYIVTARQDDEAGSRSGAMVASWVSQASFDPPGLTVAVAKDRAIEALMQVDDRFVLNVLREDNHQPLLRHFLRRFPPGADRFAGVNVLEGVAAGGPVLGDALAYLGCRVTQRMEGPDHWIIYAVVEEGNVADTTAATAVHHRKVGNHY</sequence>
<evidence type="ECO:0000259" key="6">
    <source>
        <dbReference type="SMART" id="SM00903"/>
    </source>
</evidence>
<evidence type="ECO:0000259" key="5">
    <source>
        <dbReference type="SMART" id="SM00849"/>
    </source>
</evidence>
<dbReference type="InterPro" id="IPR029039">
    <property type="entry name" value="Flavoprotein-like_sf"/>
</dbReference>
<protein>
    <submittedName>
        <fullName evidence="7">Diflavin flavoprotein</fullName>
    </submittedName>
</protein>
<evidence type="ECO:0000256" key="3">
    <source>
        <dbReference type="ARBA" id="ARBA00022982"/>
    </source>
</evidence>
<dbReference type="SMART" id="SM00903">
    <property type="entry name" value="Flavin_Reduct"/>
    <property type="match status" value="1"/>
</dbReference>
<dbReference type="CDD" id="cd07709">
    <property type="entry name" value="flavodiiron_proteins_MBL-fold"/>
    <property type="match status" value="1"/>
</dbReference>
<dbReference type="SUPFAM" id="SSF50475">
    <property type="entry name" value="FMN-binding split barrel"/>
    <property type="match status" value="1"/>
</dbReference>
<evidence type="ECO:0000313" key="8">
    <source>
        <dbReference type="Proteomes" id="UP001304461"/>
    </source>
</evidence>
<organism evidence="7 8">
    <name type="scientific">Cyanobium gracile UHCC 0139</name>
    <dbReference type="NCBI Taxonomy" id="3110308"/>
    <lineage>
        <taxon>Bacteria</taxon>
        <taxon>Bacillati</taxon>
        <taxon>Cyanobacteriota</taxon>
        <taxon>Cyanophyceae</taxon>
        <taxon>Synechococcales</taxon>
        <taxon>Prochlorococcaceae</taxon>
        <taxon>Cyanobium</taxon>
    </lineage>
</organism>
<dbReference type="InterPro" id="IPR012349">
    <property type="entry name" value="Split_barrel_FMN-bd"/>
</dbReference>
<name>A0ABU5RQ05_9CYAN</name>
<keyword evidence="1" id="KW-0813">Transport</keyword>
<keyword evidence="2" id="KW-0479">Metal-binding</keyword>
<dbReference type="Pfam" id="PF01613">
    <property type="entry name" value="Flavin_Reduct"/>
    <property type="match status" value="1"/>
</dbReference>
<keyword evidence="8" id="KW-1185">Reference proteome</keyword>
<dbReference type="PANTHER" id="PTHR32145:SF11">
    <property type="entry name" value="DIFLAVIN FLAVOPROTEIN A 2-RELATED"/>
    <property type="match status" value="1"/>
</dbReference>
<proteinExistence type="predicted"/>
<reference evidence="7 8" key="1">
    <citation type="submission" date="2023-12" db="EMBL/GenBank/DDBJ databases">
        <title>Baltic Sea Cyanobacteria.</title>
        <authorList>
            <person name="Delbaje E."/>
            <person name="Fewer D.P."/>
            <person name="Shishido T.K."/>
        </authorList>
    </citation>
    <scope>NUCLEOTIDE SEQUENCE [LARGE SCALE GENOMIC DNA]</scope>
    <source>
        <strain evidence="7 8">UHCC 0139</strain>
    </source>
</reference>
<dbReference type="Gene3D" id="2.30.110.10">
    <property type="entry name" value="Electron Transport, Fmn-binding Protein, Chain A"/>
    <property type="match status" value="1"/>
</dbReference>
<dbReference type="SUPFAM" id="SSF52218">
    <property type="entry name" value="Flavoproteins"/>
    <property type="match status" value="1"/>
</dbReference>
<evidence type="ECO:0000256" key="4">
    <source>
        <dbReference type="ARBA" id="ARBA00023004"/>
    </source>
</evidence>
<dbReference type="InterPro" id="IPR001279">
    <property type="entry name" value="Metallo-B-lactamas"/>
</dbReference>
<feature type="domain" description="Metallo-beta-lactamase" evidence="5">
    <location>
        <begin position="58"/>
        <end position="253"/>
    </location>
</feature>
<evidence type="ECO:0000256" key="2">
    <source>
        <dbReference type="ARBA" id="ARBA00022723"/>
    </source>
</evidence>
<dbReference type="InterPro" id="IPR051285">
    <property type="entry name" value="NADH_oxidoreductase_modular"/>
</dbReference>
<keyword evidence="4" id="KW-0408">Iron</keyword>
<dbReference type="Gene3D" id="3.60.15.10">
    <property type="entry name" value="Ribonuclease Z/Hydroxyacylglutathione hydrolase-like"/>
    <property type="match status" value="1"/>
</dbReference>
<evidence type="ECO:0000313" key="7">
    <source>
        <dbReference type="EMBL" id="MEA5389849.1"/>
    </source>
</evidence>